<dbReference type="InterPro" id="IPR009187">
    <property type="entry name" value="Prok_Ku"/>
</dbReference>
<dbReference type="Proteomes" id="UP000248745">
    <property type="component" value="Unassembled WGS sequence"/>
</dbReference>
<keyword evidence="1 2" id="KW-0238">DNA-binding</keyword>
<dbReference type="RefSeq" id="WP_110997388.1">
    <property type="nucleotide sequence ID" value="NZ_QKTW01000003.1"/>
</dbReference>
<evidence type="ECO:0000256" key="1">
    <source>
        <dbReference type="ARBA" id="ARBA00023125"/>
    </source>
</evidence>
<evidence type="ECO:0000256" key="2">
    <source>
        <dbReference type="HAMAP-Rule" id="MF_01875"/>
    </source>
</evidence>
<sequence>MRAIWTGTIGFGLVNIPIKIYTAIQSSTLDLDMLDKKNHANIKFQRVNESTGRVVEWENIVKGYKYGDEYVVLEDADFEKASPEKSKTIDINEFVKEEEIDANFFDTPYYCEPAKGGERAYALLAAALKETGKVALGTFVMRTKENFCMLKAEGDLIEVIKLRFPEEIRATTELTLPKQTEVKPAELKMAVSLITQLTPKKFNIDKYKDTYSAALMKIIEAKAKGKTVSQPKFKMVQSKSKDLMDQLKESLETRKKVRV</sequence>
<comment type="subunit">
    <text evidence="2">Homodimer. Interacts with LigD.</text>
</comment>
<dbReference type="PANTHER" id="PTHR41251">
    <property type="entry name" value="NON-HOMOLOGOUS END JOINING PROTEIN KU"/>
    <property type="match status" value="1"/>
</dbReference>
<dbReference type="InterPro" id="IPR006164">
    <property type="entry name" value="DNA_bd_Ku70/Ku80"/>
</dbReference>
<dbReference type="Pfam" id="PF02735">
    <property type="entry name" value="Ku"/>
    <property type="match status" value="1"/>
</dbReference>
<evidence type="ECO:0000259" key="3">
    <source>
        <dbReference type="SMART" id="SM00559"/>
    </source>
</evidence>
<keyword evidence="2" id="KW-0233">DNA recombination</keyword>
<dbReference type="GO" id="GO:0006303">
    <property type="term" value="P:double-strand break repair via nonhomologous end joining"/>
    <property type="evidence" value="ECO:0007669"/>
    <property type="project" value="UniProtKB-UniRule"/>
</dbReference>
<reference evidence="4 5" key="1">
    <citation type="submission" date="2018-06" db="EMBL/GenBank/DDBJ databases">
        <title>Mucibacter soli gen. nov., sp. nov., a new member of the family Chitinophagaceae producing mucin.</title>
        <authorList>
            <person name="Kim M.-K."/>
            <person name="Park S."/>
            <person name="Kim T.-S."/>
            <person name="Joung Y."/>
            <person name="Han J.-H."/>
            <person name="Kim S.B."/>
        </authorList>
    </citation>
    <scope>NUCLEOTIDE SEQUENCE [LARGE SCALE GENOMIC DNA]</scope>
    <source>
        <strain evidence="4 5">R1-15</strain>
    </source>
</reference>
<dbReference type="SMART" id="SM00559">
    <property type="entry name" value="Ku78"/>
    <property type="match status" value="1"/>
</dbReference>
<dbReference type="OrthoDB" id="9795084at2"/>
<dbReference type="NCBIfam" id="TIGR02772">
    <property type="entry name" value="Ku_bact"/>
    <property type="match status" value="1"/>
</dbReference>
<feature type="domain" description="Ku" evidence="3">
    <location>
        <begin position="52"/>
        <end position="180"/>
    </location>
</feature>
<protein>
    <recommendedName>
        <fullName evidence="2">Non-homologous end joining protein Ku</fullName>
    </recommendedName>
</protein>
<accession>A0A2W2B3G5</accession>
<keyword evidence="2" id="KW-0227">DNA damage</keyword>
<organism evidence="4 5">
    <name type="scientific">Taibaiella soli</name>
    <dbReference type="NCBI Taxonomy" id="1649169"/>
    <lineage>
        <taxon>Bacteria</taxon>
        <taxon>Pseudomonadati</taxon>
        <taxon>Bacteroidota</taxon>
        <taxon>Chitinophagia</taxon>
        <taxon>Chitinophagales</taxon>
        <taxon>Chitinophagaceae</taxon>
        <taxon>Taibaiella</taxon>
    </lineage>
</organism>
<comment type="function">
    <text evidence="2">With LigD forms a non-homologous end joining (NHEJ) DNA repair enzyme, which repairs dsDNA breaks with reduced fidelity. Binds linear dsDNA with 5'- and 3'- overhangs but not closed circular dsDNA nor ssDNA. Recruits and stimulates the ligase activity of LigD.</text>
</comment>
<gene>
    <name evidence="2" type="primary">ku</name>
    <name evidence="4" type="ORF">DN068_02940</name>
</gene>
<keyword evidence="5" id="KW-1185">Reference proteome</keyword>
<comment type="caution">
    <text evidence="4">The sequence shown here is derived from an EMBL/GenBank/DDBJ whole genome shotgun (WGS) entry which is preliminary data.</text>
</comment>
<dbReference type="AlphaFoldDB" id="A0A2W2B3G5"/>
<evidence type="ECO:0000313" key="4">
    <source>
        <dbReference type="EMBL" id="PZF74548.1"/>
    </source>
</evidence>
<evidence type="ECO:0000313" key="5">
    <source>
        <dbReference type="Proteomes" id="UP000248745"/>
    </source>
</evidence>
<dbReference type="GO" id="GO:0003690">
    <property type="term" value="F:double-stranded DNA binding"/>
    <property type="evidence" value="ECO:0007669"/>
    <property type="project" value="UniProtKB-UniRule"/>
</dbReference>
<dbReference type="SUPFAM" id="SSF100939">
    <property type="entry name" value="SPOC domain-like"/>
    <property type="match status" value="1"/>
</dbReference>
<dbReference type="PANTHER" id="PTHR41251:SF1">
    <property type="entry name" value="NON-HOMOLOGOUS END JOINING PROTEIN KU"/>
    <property type="match status" value="1"/>
</dbReference>
<dbReference type="PIRSF" id="PIRSF006493">
    <property type="entry name" value="Prok_Ku"/>
    <property type="match status" value="1"/>
</dbReference>
<dbReference type="Gene3D" id="2.40.290.10">
    <property type="match status" value="1"/>
</dbReference>
<dbReference type="EMBL" id="QKTW01000003">
    <property type="protein sequence ID" value="PZF74548.1"/>
    <property type="molecule type" value="Genomic_DNA"/>
</dbReference>
<dbReference type="InterPro" id="IPR016194">
    <property type="entry name" value="SPOC-like_C_dom_sf"/>
</dbReference>
<proteinExistence type="inferred from homology"/>
<dbReference type="GO" id="GO:0006310">
    <property type="term" value="P:DNA recombination"/>
    <property type="evidence" value="ECO:0007669"/>
    <property type="project" value="UniProtKB-KW"/>
</dbReference>
<name>A0A2W2B3G5_9BACT</name>
<comment type="similarity">
    <text evidence="2">Belongs to the prokaryotic Ku family.</text>
</comment>
<keyword evidence="2" id="KW-0234">DNA repair</keyword>
<dbReference type="HAMAP" id="MF_01875">
    <property type="entry name" value="Prokaryotic_Ku"/>
    <property type="match status" value="1"/>
</dbReference>